<feature type="region of interest" description="Disordered" evidence="1">
    <location>
        <begin position="492"/>
        <end position="513"/>
    </location>
</feature>
<protein>
    <submittedName>
        <fullName evidence="2">Uncharacterized protein</fullName>
    </submittedName>
</protein>
<feature type="region of interest" description="Disordered" evidence="1">
    <location>
        <begin position="58"/>
        <end position="106"/>
    </location>
</feature>
<gene>
    <name evidence="2" type="ORF">BG006_006726</name>
</gene>
<feature type="compositionally biased region" description="Basic and acidic residues" evidence="1">
    <location>
        <begin position="95"/>
        <end position="106"/>
    </location>
</feature>
<organism evidence="2 3">
    <name type="scientific">Podila minutissima</name>
    <dbReference type="NCBI Taxonomy" id="64525"/>
    <lineage>
        <taxon>Eukaryota</taxon>
        <taxon>Fungi</taxon>
        <taxon>Fungi incertae sedis</taxon>
        <taxon>Mucoromycota</taxon>
        <taxon>Mortierellomycotina</taxon>
        <taxon>Mortierellomycetes</taxon>
        <taxon>Mortierellales</taxon>
        <taxon>Mortierellaceae</taxon>
        <taxon>Podila</taxon>
    </lineage>
</organism>
<reference evidence="2" key="1">
    <citation type="journal article" date="2020" name="Fungal Divers.">
        <title>Resolving the Mortierellaceae phylogeny through synthesis of multi-gene phylogenetics and phylogenomics.</title>
        <authorList>
            <person name="Vandepol N."/>
            <person name="Liber J."/>
            <person name="Desiro A."/>
            <person name="Na H."/>
            <person name="Kennedy M."/>
            <person name="Barry K."/>
            <person name="Grigoriev I.V."/>
            <person name="Miller A.N."/>
            <person name="O'Donnell K."/>
            <person name="Stajich J.E."/>
            <person name="Bonito G."/>
        </authorList>
    </citation>
    <scope>NUCLEOTIDE SEQUENCE</scope>
    <source>
        <strain evidence="2">NVP1</strain>
    </source>
</reference>
<feature type="compositionally biased region" description="Polar residues" evidence="1">
    <location>
        <begin position="375"/>
        <end position="385"/>
    </location>
</feature>
<sequence length="617" mass="69623">MSKHFHYNSVMPLSEANLSKHTLQSPPSREAKLKHILVYVDLQRELALEGQADLEERNMSLDRKTPSPSSPNTDVNTNTFATRSSPLSPSLSPVTKDKENEQKEEMASTLHNNLHHVDPYHPQQQTQPQNHNLIQNNTAFHHYRHGPHPNPLDPSLALPRALPRSMSQQERPLYRDIFLSDDGTGQTLSPPSSPPPQSRPRHSISPSPINITFEPSTPFKHEIVPGMHRSESPVAHSPSPTTPSEKKSRFSRFSFLSRSTPRAQNHKRHESVPATKADPWLNAKDRERSKFHSLTYRSGSRMVGSGPGMETTGAFDDSRYDQPQQQHQQPPQPSQPLSPKSNKVKRLFQDIFKSSSSSSTRSKKATAHTAREISLPSTYLGQQPESALEGSPQAQSYYNPRHSLVRSSTTAPIPLPYPVMTTPPPQQQEASQNSYTHHRNSRPPTSLSTYMRESLVDPVQQLSHYRPLSTSLEQPQLQSSLYYYPDHQQQHYQNMESQLQQQQQQQQQKKEERRGLLHHYNDAMDDEDDDYMRAYAPYAQASLTPPPASSVLRHSTSSNRIFGLMSEDFDQPSGNNNNTGTGGCRSRPRTRPSSQLIAPVQRADLEGLLRQAPIVVV</sequence>
<feature type="compositionally biased region" description="Low complexity" evidence="1">
    <location>
        <begin position="84"/>
        <end position="93"/>
    </location>
</feature>
<feature type="compositionally biased region" description="Pro residues" evidence="1">
    <location>
        <begin position="413"/>
        <end position="426"/>
    </location>
</feature>
<evidence type="ECO:0000256" key="1">
    <source>
        <dbReference type="SAM" id="MobiDB-lite"/>
    </source>
</evidence>
<keyword evidence="3" id="KW-1185">Reference proteome</keyword>
<feature type="region of interest" description="Disordered" evidence="1">
    <location>
        <begin position="566"/>
        <end position="594"/>
    </location>
</feature>
<feature type="region of interest" description="Disordered" evidence="1">
    <location>
        <begin position="179"/>
        <end position="447"/>
    </location>
</feature>
<dbReference type="EMBL" id="JAAAUY010000406">
    <property type="protein sequence ID" value="KAF9330308.1"/>
    <property type="molecule type" value="Genomic_DNA"/>
</dbReference>
<accession>A0A9P5VL84</accession>
<comment type="caution">
    <text evidence="2">The sequence shown here is derived from an EMBL/GenBank/DDBJ whole genome shotgun (WGS) entry which is preliminary data.</text>
</comment>
<evidence type="ECO:0000313" key="3">
    <source>
        <dbReference type="Proteomes" id="UP000696485"/>
    </source>
</evidence>
<dbReference type="Proteomes" id="UP000696485">
    <property type="component" value="Unassembled WGS sequence"/>
</dbReference>
<dbReference type="AlphaFoldDB" id="A0A9P5VL84"/>
<name>A0A9P5VL84_9FUNG</name>
<feature type="compositionally biased region" description="Polar residues" evidence="1">
    <location>
        <begin position="66"/>
        <end position="83"/>
    </location>
</feature>
<proteinExistence type="predicted"/>
<feature type="compositionally biased region" description="Basic and acidic residues" evidence="1">
    <location>
        <begin position="219"/>
        <end position="231"/>
    </location>
</feature>
<evidence type="ECO:0000313" key="2">
    <source>
        <dbReference type="EMBL" id="KAF9330308.1"/>
    </source>
</evidence>
<feature type="compositionally biased region" description="Low complexity" evidence="1">
    <location>
        <begin position="492"/>
        <end position="507"/>
    </location>
</feature>